<dbReference type="Gene3D" id="3.40.50.720">
    <property type="entry name" value="NAD(P)-binding Rossmann-like Domain"/>
    <property type="match status" value="1"/>
</dbReference>
<keyword evidence="4 6" id="KW-0862">Zinc</keyword>
<feature type="domain" description="Enoyl reductase (ER)" evidence="7">
    <location>
        <begin position="4"/>
        <end position="339"/>
    </location>
</feature>
<dbReference type="Pfam" id="PF00107">
    <property type="entry name" value="ADH_zinc_N"/>
    <property type="match status" value="1"/>
</dbReference>
<organism evidence="8 9">
    <name type="scientific">Promicromonospora vindobonensis</name>
    <dbReference type="NCBI Taxonomy" id="195748"/>
    <lineage>
        <taxon>Bacteria</taxon>
        <taxon>Bacillati</taxon>
        <taxon>Actinomycetota</taxon>
        <taxon>Actinomycetes</taxon>
        <taxon>Micrococcales</taxon>
        <taxon>Promicromonosporaceae</taxon>
        <taxon>Promicromonospora</taxon>
    </lineage>
</organism>
<dbReference type="SMART" id="SM00829">
    <property type="entry name" value="PKS_ER"/>
    <property type="match status" value="1"/>
</dbReference>
<dbReference type="InterPro" id="IPR013149">
    <property type="entry name" value="ADH-like_C"/>
</dbReference>
<evidence type="ECO:0000256" key="5">
    <source>
        <dbReference type="ARBA" id="ARBA00023002"/>
    </source>
</evidence>
<dbReference type="SUPFAM" id="SSF50129">
    <property type="entry name" value="GroES-like"/>
    <property type="match status" value="1"/>
</dbReference>
<name>A0ABW5VYG7_9MICO</name>
<gene>
    <name evidence="8" type="ORF">ACFS27_22500</name>
</gene>
<keyword evidence="9" id="KW-1185">Reference proteome</keyword>
<dbReference type="Proteomes" id="UP001597479">
    <property type="component" value="Unassembled WGS sequence"/>
</dbReference>
<dbReference type="PANTHER" id="PTHR43161">
    <property type="entry name" value="SORBITOL DEHYDROGENASE"/>
    <property type="match status" value="1"/>
</dbReference>
<accession>A0ABW5VYG7</accession>
<proteinExistence type="inferred from homology"/>
<keyword evidence="3 6" id="KW-0479">Metal-binding</keyword>
<evidence type="ECO:0000259" key="7">
    <source>
        <dbReference type="SMART" id="SM00829"/>
    </source>
</evidence>
<dbReference type="InterPro" id="IPR013154">
    <property type="entry name" value="ADH-like_N"/>
</dbReference>
<evidence type="ECO:0000313" key="9">
    <source>
        <dbReference type="Proteomes" id="UP001597479"/>
    </source>
</evidence>
<comment type="similarity">
    <text evidence="2 6">Belongs to the zinc-containing alcohol dehydrogenase family.</text>
</comment>
<dbReference type="RefSeq" id="WP_377187779.1">
    <property type="nucleotide sequence ID" value="NZ_JBHUOG010000002.1"/>
</dbReference>
<dbReference type="SUPFAM" id="SSF51735">
    <property type="entry name" value="NAD(P)-binding Rossmann-fold domains"/>
    <property type="match status" value="1"/>
</dbReference>
<dbReference type="Gene3D" id="3.90.180.10">
    <property type="entry name" value="Medium-chain alcohol dehydrogenases, catalytic domain"/>
    <property type="match status" value="1"/>
</dbReference>
<reference evidence="9" key="1">
    <citation type="journal article" date="2019" name="Int. J. Syst. Evol. Microbiol.">
        <title>The Global Catalogue of Microorganisms (GCM) 10K type strain sequencing project: providing services to taxonomists for standard genome sequencing and annotation.</title>
        <authorList>
            <consortium name="The Broad Institute Genomics Platform"/>
            <consortium name="The Broad Institute Genome Sequencing Center for Infectious Disease"/>
            <person name="Wu L."/>
            <person name="Ma J."/>
        </authorList>
    </citation>
    <scope>NUCLEOTIDE SEQUENCE [LARGE SCALE GENOMIC DNA]</scope>
    <source>
        <strain evidence="9">CCM 7044</strain>
    </source>
</reference>
<dbReference type="InterPro" id="IPR002328">
    <property type="entry name" value="ADH_Zn_CS"/>
</dbReference>
<dbReference type="Pfam" id="PF08240">
    <property type="entry name" value="ADH_N"/>
    <property type="match status" value="1"/>
</dbReference>
<evidence type="ECO:0000256" key="2">
    <source>
        <dbReference type="ARBA" id="ARBA00008072"/>
    </source>
</evidence>
<comment type="caution">
    <text evidence="8">The sequence shown here is derived from an EMBL/GenBank/DDBJ whole genome shotgun (WGS) entry which is preliminary data.</text>
</comment>
<comment type="cofactor">
    <cofactor evidence="1 6">
        <name>Zn(2+)</name>
        <dbReference type="ChEBI" id="CHEBI:29105"/>
    </cofactor>
</comment>
<evidence type="ECO:0000256" key="1">
    <source>
        <dbReference type="ARBA" id="ARBA00001947"/>
    </source>
</evidence>
<dbReference type="PANTHER" id="PTHR43161:SF9">
    <property type="entry name" value="SORBITOL DEHYDROGENASE"/>
    <property type="match status" value="1"/>
</dbReference>
<protein>
    <submittedName>
        <fullName evidence="8">Zinc-binding dehydrogenase</fullName>
    </submittedName>
</protein>
<dbReference type="PROSITE" id="PS00059">
    <property type="entry name" value="ADH_ZINC"/>
    <property type="match status" value="1"/>
</dbReference>
<evidence type="ECO:0000256" key="4">
    <source>
        <dbReference type="ARBA" id="ARBA00022833"/>
    </source>
</evidence>
<dbReference type="InterPro" id="IPR011032">
    <property type="entry name" value="GroES-like_sf"/>
</dbReference>
<evidence type="ECO:0000313" key="8">
    <source>
        <dbReference type="EMBL" id="MFD2796351.1"/>
    </source>
</evidence>
<sequence length="343" mass="35101">MRALVLERIGYLEVQERPDTQAGEGQVLIRVQATGICGSDVHGYTGENGRRHPGQVMGHESSGVVAALGAGAEESGLEVGDPVTFNPVVIPQSDVGEYAGREQMSPDKRVIGVDPTWVSSFAELVAVPVRNVVPLPAGLPIEHGALIEPLAVAVHAVRRAGVTAGQRVLVTGGGPIGQSLVLALRMADAGPVVVTEVDPGRRALVERIGARTVDGSAHDAVEQAQALAGGPFDAAIDAVGIEPTVATALRATRIGATVCLVGMGAPRLTLDAFLVSTAERTLVGSFTYSAADFRDAAAWIGTAGDVASALISVQVPLSEGPAAFERLAGGTGAAGKVIVRLDR</sequence>
<keyword evidence="5" id="KW-0560">Oxidoreductase</keyword>
<evidence type="ECO:0000256" key="3">
    <source>
        <dbReference type="ARBA" id="ARBA00022723"/>
    </source>
</evidence>
<dbReference type="EMBL" id="JBHUOG010000002">
    <property type="protein sequence ID" value="MFD2796351.1"/>
    <property type="molecule type" value="Genomic_DNA"/>
</dbReference>
<dbReference type="InterPro" id="IPR036291">
    <property type="entry name" value="NAD(P)-bd_dom_sf"/>
</dbReference>
<evidence type="ECO:0000256" key="6">
    <source>
        <dbReference type="RuleBase" id="RU361277"/>
    </source>
</evidence>
<dbReference type="InterPro" id="IPR020843">
    <property type="entry name" value="ER"/>
</dbReference>